<evidence type="ECO:0000256" key="3">
    <source>
        <dbReference type="ARBA" id="ARBA00009284"/>
    </source>
</evidence>
<dbReference type="InterPro" id="IPR023704">
    <property type="entry name" value="MdoG_OpgG"/>
</dbReference>
<evidence type="ECO:0000259" key="8">
    <source>
        <dbReference type="Pfam" id="PF04349"/>
    </source>
</evidence>
<dbReference type="PANTHER" id="PTHR30504:SF4">
    <property type="entry name" value="GLUCANS BIOSYNTHESIS PROTEIN G"/>
    <property type="match status" value="1"/>
</dbReference>
<evidence type="ECO:0000256" key="2">
    <source>
        <dbReference type="ARBA" id="ARBA00005001"/>
    </source>
</evidence>
<dbReference type="Gene3D" id="2.70.98.10">
    <property type="match status" value="1"/>
</dbReference>
<reference evidence="9" key="1">
    <citation type="submission" date="2023-01" db="EMBL/GenBank/DDBJ databases">
        <title>Xenophilus mangrovi sp. nov., isolated from soil of Mangrove nature reserve.</title>
        <authorList>
            <person name="Xu S."/>
            <person name="Liu Z."/>
            <person name="Xu Y."/>
        </authorList>
    </citation>
    <scope>NUCLEOTIDE SEQUENCE</scope>
    <source>
        <strain evidence="9">YW8</strain>
    </source>
</reference>
<dbReference type="GO" id="GO:0030246">
    <property type="term" value="F:carbohydrate binding"/>
    <property type="evidence" value="ECO:0007669"/>
    <property type="project" value="InterPro"/>
</dbReference>
<sequence length="538" mass="60627" precursor="true">MNLPASSRSSGTTTTTTKKRLLPRLAAALAASALLASQALAFSLDEVSAKARALADQPYAAPKSNLPPEFSSLQFADYMKIQPRNDRLLWSDQQAPFRLSFYHQGMQFNAPVRINEIVGDQVQELRYEADRFDFGDLHFNRESTAQLGYAGFRVLSPVNQPGKWDEVMSLLGASYFRVIGQGQWYGLSARGLAIDTVPPGGEEFPNFREFWVRRPAAQDQELVIYALLDSPRATGAYQFILRPGSDTVVDVQSNIFLRADITRIGIAPLTSMFLYGPNQLSDRRNFRPAIHDSNGLAMLTGDGEWIWRPLNNPHQVQASSFQVRNPRGFGLLQRGREFWRYEDLKDRYDLRPSAWIEPHGNWGAGTVELVEIPTIDETNDNIVAYWVPAEPARRGQMLQFAYRMHWTMNEPALHAANNGWVRQTFHTSGERLQRNLIRQLDGSMAWNIDFEGPALANLPPGTTLTPDVSVSANAEVLETQLQPNPPIRGWRLLIRARVKDPAQPVELRAALRQPDGRPVTETWSYQLPPNAQQLKIIP</sequence>
<dbReference type="PIRSF" id="PIRSF006281">
    <property type="entry name" value="MdoG"/>
    <property type="match status" value="1"/>
</dbReference>
<dbReference type="RefSeq" id="WP_271427628.1">
    <property type="nucleotide sequence ID" value="NZ_JAQIPB010000002.1"/>
</dbReference>
<dbReference type="InterPro" id="IPR011013">
    <property type="entry name" value="Gal_mutarotase_sf_dom"/>
</dbReference>
<evidence type="ECO:0000313" key="9">
    <source>
        <dbReference type="EMBL" id="MDA7416409.1"/>
    </source>
</evidence>
<dbReference type="InterPro" id="IPR014718">
    <property type="entry name" value="GH-type_carb-bd"/>
</dbReference>
<feature type="signal peptide" evidence="7">
    <location>
        <begin position="1"/>
        <end position="41"/>
    </location>
</feature>
<comment type="function">
    <text evidence="7">Involved in the biosynthesis of osmoregulated periplasmic glucans (OPGs).</text>
</comment>
<gene>
    <name evidence="7" type="primary">opgG</name>
    <name evidence="9" type="ORF">PGB34_08525</name>
</gene>
<evidence type="ECO:0000256" key="7">
    <source>
        <dbReference type="HAMAP-Rule" id="MF_01069"/>
    </source>
</evidence>
<comment type="similarity">
    <text evidence="3 7">Belongs to the OpgD/OpgG family.</text>
</comment>
<comment type="pathway">
    <text evidence="2 7">Glycan metabolism; osmoregulated periplasmic glucan (OPG) biosynthesis.</text>
</comment>
<feature type="domain" description="Glucan biosynthesis periplasmic MdoG C-terminal" evidence="8">
    <location>
        <begin position="42"/>
        <end position="526"/>
    </location>
</feature>
<dbReference type="AlphaFoldDB" id="A0AAE3N8B5"/>
<evidence type="ECO:0000313" key="10">
    <source>
        <dbReference type="Proteomes" id="UP001212602"/>
    </source>
</evidence>
<comment type="caution">
    <text evidence="9">The sequence shown here is derived from an EMBL/GenBank/DDBJ whole genome shotgun (WGS) entry which is preliminary data.</text>
</comment>
<keyword evidence="6 7" id="KW-0574">Periplasm</keyword>
<dbReference type="FunFam" id="2.70.98.10:FF:000001">
    <property type="entry name" value="Glucans biosynthesis protein G"/>
    <property type="match status" value="1"/>
</dbReference>
<name>A0AAE3N8B5_9BURK</name>
<evidence type="ECO:0000256" key="6">
    <source>
        <dbReference type="ARBA" id="ARBA00022764"/>
    </source>
</evidence>
<dbReference type="SUPFAM" id="SSF74650">
    <property type="entry name" value="Galactose mutarotase-like"/>
    <property type="match status" value="1"/>
</dbReference>
<dbReference type="Gene3D" id="2.60.40.10">
    <property type="entry name" value="Immunoglobulins"/>
    <property type="match status" value="1"/>
</dbReference>
<comment type="subcellular location">
    <subcellularLocation>
        <location evidence="1 7">Periplasm</location>
    </subcellularLocation>
</comment>
<keyword evidence="5 7" id="KW-0732">Signal</keyword>
<dbReference type="HAMAP" id="MF_01069">
    <property type="entry name" value="MdoG_OpgG"/>
    <property type="match status" value="1"/>
</dbReference>
<evidence type="ECO:0000256" key="1">
    <source>
        <dbReference type="ARBA" id="ARBA00004418"/>
    </source>
</evidence>
<evidence type="ECO:0000256" key="5">
    <source>
        <dbReference type="ARBA" id="ARBA00022729"/>
    </source>
</evidence>
<dbReference type="PANTHER" id="PTHR30504">
    <property type="entry name" value="GLUCANS BIOSYNTHESIS PROTEIN"/>
    <property type="match status" value="1"/>
</dbReference>
<dbReference type="InterPro" id="IPR014756">
    <property type="entry name" value="Ig_E-set"/>
</dbReference>
<accession>A0AAE3N8B5</accession>
<dbReference type="GO" id="GO:0051274">
    <property type="term" value="P:beta-glucan biosynthetic process"/>
    <property type="evidence" value="ECO:0007669"/>
    <property type="project" value="TreeGrafter"/>
</dbReference>
<keyword evidence="10" id="KW-1185">Reference proteome</keyword>
<evidence type="ECO:0000256" key="4">
    <source>
        <dbReference type="ARBA" id="ARBA00015376"/>
    </source>
</evidence>
<feature type="chain" id="PRO_5041754345" description="Glucans biosynthesis protein G" evidence="7">
    <location>
        <begin position="42"/>
        <end position="538"/>
    </location>
</feature>
<dbReference type="Proteomes" id="UP001212602">
    <property type="component" value="Unassembled WGS sequence"/>
</dbReference>
<dbReference type="GO" id="GO:0030288">
    <property type="term" value="C:outer membrane-bounded periplasmic space"/>
    <property type="evidence" value="ECO:0007669"/>
    <property type="project" value="TreeGrafter"/>
</dbReference>
<dbReference type="Pfam" id="PF04349">
    <property type="entry name" value="MdoG"/>
    <property type="match status" value="1"/>
</dbReference>
<organism evidence="9 10">
    <name type="scientific">Xenophilus arseniciresistens</name>
    <dbReference type="NCBI Taxonomy" id="1283306"/>
    <lineage>
        <taxon>Bacteria</taxon>
        <taxon>Pseudomonadati</taxon>
        <taxon>Pseudomonadota</taxon>
        <taxon>Betaproteobacteria</taxon>
        <taxon>Burkholderiales</taxon>
        <taxon>Comamonadaceae</taxon>
        <taxon>Xenophilus</taxon>
    </lineage>
</organism>
<proteinExistence type="inferred from homology"/>
<dbReference type="SUPFAM" id="SSF81296">
    <property type="entry name" value="E set domains"/>
    <property type="match status" value="1"/>
</dbReference>
<protein>
    <recommendedName>
        <fullName evidence="4 7">Glucans biosynthesis protein G</fullName>
    </recommendedName>
</protein>
<dbReference type="InterPro" id="IPR007444">
    <property type="entry name" value="Glucan_biosyn_MdoG_C"/>
</dbReference>
<dbReference type="InterPro" id="IPR013783">
    <property type="entry name" value="Ig-like_fold"/>
</dbReference>
<dbReference type="InterPro" id="IPR014438">
    <property type="entry name" value="Glucan_biosyn_MdoG/MdoD"/>
</dbReference>
<dbReference type="EMBL" id="JAQIPB010000002">
    <property type="protein sequence ID" value="MDA7416409.1"/>
    <property type="molecule type" value="Genomic_DNA"/>
</dbReference>
<dbReference type="GO" id="GO:0003824">
    <property type="term" value="F:catalytic activity"/>
    <property type="evidence" value="ECO:0007669"/>
    <property type="project" value="InterPro"/>
</dbReference>